<organism evidence="1 2">
    <name type="scientific">Dyadobacter endophyticus</name>
    <dbReference type="NCBI Taxonomy" id="1749036"/>
    <lineage>
        <taxon>Bacteria</taxon>
        <taxon>Pseudomonadati</taxon>
        <taxon>Bacteroidota</taxon>
        <taxon>Cytophagia</taxon>
        <taxon>Cytophagales</taxon>
        <taxon>Spirosomataceae</taxon>
        <taxon>Dyadobacter</taxon>
    </lineage>
</organism>
<gene>
    <name evidence="1" type="ORF">GCM10007423_63930</name>
</gene>
<evidence type="ECO:0000313" key="1">
    <source>
        <dbReference type="EMBL" id="GGH55899.1"/>
    </source>
</evidence>
<accession>A0ABQ1ZD52</accession>
<proteinExistence type="predicted"/>
<sequence>MDTPEYKNRLPEEFTSWTHFYHSMRLWTPLTMSSKTGDNLEMSFVISERNEGIKNNGLIKLDVDFLKARLFEEILENCEFEVDLAKRVRALAFTHPRHDGFQDWKIHRLIKGIIYLSSLRYDHDSQKLPDFLDI</sequence>
<keyword evidence="2" id="KW-1185">Reference proteome</keyword>
<dbReference type="EMBL" id="BMIA01000009">
    <property type="protein sequence ID" value="GGH55899.1"/>
    <property type="molecule type" value="Genomic_DNA"/>
</dbReference>
<name>A0ABQ1ZD52_9BACT</name>
<dbReference type="RefSeq" id="WP_188939389.1">
    <property type="nucleotide sequence ID" value="NZ_BMIA01000009.1"/>
</dbReference>
<reference evidence="2" key="1">
    <citation type="journal article" date="2019" name="Int. J. Syst. Evol. Microbiol.">
        <title>The Global Catalogue of Microorganisms (GCM) 10K type strain sequencing project: providing services to taxonomists for standard genome sequencing and annotation.</title>
        <authorList>
            <consortium name="The Broad Institute Genomics Platform"/>
            <consortium name="The Broad Institute Genome Sequencing Center for Infectious Disease"/>
            <person name="Wu L."/>
            <person name="Ma J."/>
        </authorList>
    </citation>
    <scope>NUCLEOTIDE SEQUENCE [LARGE SCALE GENOMIC DNA]</scope>
    <source>
        <strain evidence="2">CGMCC 1.15288</strain>
    </source>
</reference>
<comment type="caution">
    <text evidence="1">The sequence shown here is derived from an EMBL/GenBank/DDBJ whole genome shotgun (WGS) entry which is preliminary data.</text>
</comment>
<protein>
    <submittedName>
        <fullName evidence="1">Uncharacterized protein</fullName>
    </submittedName>
</protein>
<evidence type="ECO:0000313" key="2">
    <source>
        <dbReference type="Proteomes" id="UP000600214"/>
    </source>
</evidence>
<dbReference type="Proteomes" id="UP000600214">
    <property type="component" value="Unassembled WGS sequence"/>
</dbReference>